<gene>
    <name evidence="13" type="ORF">DSM112329_01141</name>
</gene>
<feature type="transmembrane region" description="Helical" evidence="11">
    <location>
        <begin position="60"/>
        <end position="78"/>
    </location>
</feature>
<dbReference type="Pfam" id="PF02156">
    <property type="entry name" value="Glyco_hydro_26"/>
    <property type="match status" value="1"/>
</dbReference>
<keyword evidence="8 9" id="KW-0326">Glycosidase</keyword>
<evidence type="ECO:0000256" key="2">
    <source>
        <dbReference type="ARBA" id="ARBA00022676"/>
    </source>
</evidence>
<dbReference type="PANTHER" id="PTHR43867:SF2">
    <property type="entry name" value="CELLULOSE SYNTHASE CATALYTIC SUBUNIT A [UDP-FORMING]"/>
    <property type="match status" value="1"/>
</dbReference>
<evidence type="ECO:0000256" key="6">
    <source>
        <dbReference type="ARBA" id="ARBA00022989"/>
    </source>
</evidence>
<dbReference type="InterPro" id="IPR050321">
    <property type="entry name" value="Glycosyltr_2/OpgH_subfam"/>
</dbReference>
<evidence type="ECO:0000256" key="7">
    <source>
        <dbReference type="ARBA" id="ARBA00023136"/>
    </source>
</evidence>
<dbReference type="KEGG" id="parq:DSM112329_01141"/>
<keyword evidence="6 11" id="KW-1133">Transmembrane helix</keyword>
<dbReference type="InterPro" id="IPR001173">
    <property type="entry name" value="Glyco_trans_2-like"/>
</dbReference>
<feature type="active site" description="Nucleophile" evidence="9">
    <location>
        <position position="851"/>
    </location>
</feature>
<dbReference type="PANTHER" id="PTHR43867">
    <property type="entry name" value="CELLULOSE SYNTHASE CATALYTIC SUBUNIT A [UDP-FORMING]"/>
    <property type="match status" value="1"/>
</dbReference>
<dbReference type="AlphaFoldDB" id="A0AAU7ARR7"/>
<evidence type="ECO:0000259" key="12">
    <source>
        <dbReference type="PROSITE" id="PS51764"/>
    </source>
</evidence>
<feature type="compositionally biased region" description="Basic residues" evidence="10">
    <location>
        <begin position="31"/>
        <end position="42"/>
    </location>
</feature>
<evidence type="ECO:0000256" key="11">
    <source>
        <dbReference type="SAM" id="Phobius"/>
    </source>
</evidence>
<proteinExistence type="inferred from homology"/>
<feature type="transmembrane region" description="Helical" evidence="11">
    <location>
        <begin position="538"/>
        <end position="557"/>
    </location>
</feature>
<evidence type="ECO:0000256" key="4">
    <source>
        <dbReference type="ARBA" id="ARBA00022692"/>
    </source>
</evidence>
<feature type="active site" description="Proton donor" evidence="9">
    <location>
        <position position="744"/>
    </location>
</feature>
<dbReference type="GO" id="GO:0004553">
    <property type="term" value="F:hydrolase activity, hydrolyzing O-glycosyl compounds"/>
    <property type="evidence" value="ECO:0007669"/>
    <property type="project" value="InterPro"/>
</dbReference>
<name>A0AAU7ARR7_9ACTN</name>
<feature type="domain" description="GH26" evidence="12">
    <location>
        <begin position="605"/>
        <end position="906"/>
    </location>
</feature>
<keyword evidence="4 11" id="KW-0812">Transmembrane</keyword>
<evidence type="ECO:0000256" key="3">
    <source>
        <dbReference type="ARBA" id="ARBA00022679"/>
    </source>
</evidence>
<comment type="similarity">
    <text evidence="9">Belongs to the glycosyl hydrolase 26 family.</text>
</comment>
<dbReference type="Gene3D" id="3.20.20.80">
    <property type="entry name" value="Glycosidases"/>
    <property type="match status" value="1"/>
</dbReference>
<keyword evidence="3" id="KW-0808">Transferase</keyword>
<dbReference type="PROSITE" id="PS51764">
    <property type="entry name" value="GH26"/>
    <property type="match status" value="1"/>
</dbReference>
<dbReference type="InterPro" id="IPR029044">
    <property type="entry name" value="Nucleotide-diphossugar_trans"/>
</dbReference>
<evidence type="ECO:0000256" key="8">
    <source>
        <dbReference type="ARBA" id="ARBA00023295"/>
    </source>
</evidence>
<dbReference type="RefSeq" id="WP_354700849.1">
    <property type="nucleotide sequence ID" value="NZ_CP114014.1"/>
</dbReference>
<keyword evidence="7 11" id="KW-0472">Membrane</keyword>
<evidence type="ECO:0000256" key="9">
    <source>
        <dbReference type="PROSITE-ProRule" id="PRU01100"/>
    </source>
</evidence>
<feature type="transmembrane region" description="Helical" evidence="11">
    <location>
        <begin position="426"/>
        <end position="444"/>
    </location>
</feature>
<feature type="region of interest" description="Disordered" evidence="10">
    <location>
        <begin position="1"/>
        <end position="42"/>
    </location>
</feature>
<feature type="transmembrane region" description="Helical" evidence="11">
    <location>
        <begin position="90"/>
        <end position="113"/>
    </location>
</feature>
<keyword evidence="2" id="KW-0328">Glycosyltransferase</keyword>
<dbReference type="Gene3D" id="3.90.550.10">
    <property type="entry name" value="Spore Coat Polysaccharide Biosynthesis Protein SpsA, Chain A"/>
    <property type="match status" value="1"/>
</dbReference>
<feature type="transmembrane region" description="Helical" evidence="11">
    <location>
        <begin position="507"/>
        <end position="526"/>
    </location>
</feature>
<dbReference type="SUPFAM" id="SSF51445">
    <property type="entry name" value="(Trans)glycosidases"/>
    <property type="match status" value="1"/>
</dbReference>
<evidence type="ECO:0000256" key="5">
    <source>
        <dbReference type="ARBA" id="ARBA00022801"/>
    </source>
</evidence>
<comment type="subcellular location">
    <subcellularLocation>
        <location evidence="1">Membrane</location>
        <topology evidence="1">Multi-pass membrane protein</topology>
    </subcellularLocation>
</comment>
<dbReference type="EMBL" id="CP114014">
    <property type="protein sequence ID" value="XAY04308.1"/>
    <property type="molecule type" value="Genomic_DNA"/>
</dbReference>
<dbReference type="SUPFAM" id="SSF53448">
    <property type="entry name" value="Nucleotide-diphospho-sugar transferases"/>
    <property type="match status" value="1"/>
</dbReference>
<evidence type="ECO:0000256" key="1">
    <source>
        <dbReference type="ARBA" id="ARBA00004141"/>
    </source>
</evidence>
<dbReference type="GO" id="GO:0005886">
    <property type="term" value="C:plasma membrane"/>
    <property type="evidence" value="ECO:0007669"/>
    <property type="project" value="TreeGrafter"/>
</dbReference>
<dbReference type="GO" id="GO:0016758">
    <property type="term" value="F:hexosyltransferase activity"/>
    <property type="evidence" value="ECO:0007669"/>
    <property type="project" value="TreeGrafter"/>
</dbReference>
<evidence type="ECO:0000256" key="10">
    <source>
        <dbReference type="SAM" id="MobiDB-lite"/>
    </source>
</evidence>
<evidence type="ECO:0000313" key="13">
    <source>
        <dbReference type="EMBL" id="XAY04308.1"/>
    </source>
</evidence>
<sequence length="928" mass="102779">MLRIGGAGTGVPDDITTPVGEGSEAADRRQASRRRRRRRRRRRHDRHLIDALSRTQRRQLAVLCVAWVATSAWAWSWWIDPAHVESVPAFVLNSLLLSAETLILPAWFFFWLWRMKRPDTRIPVPCLRTAMVVTKAPSEPWPVVRHTLEAMLGQRFPYHYDVWLADEQPTAATRAWCSEHGVRVCTREGVAEYHQPVWPRRTRCKEGNLAYFYDMYGYREYDVVAQLDADHVPEPDYLAHMLRPFADPIVGYVAAPSVCDRNAARSWAARGRLYAEAVLHGPMQSGHSGGYAPSCIGSHYAVRTRALREAGGLGPELAEDFTTTLMLSSHGWQGVFAGDAEAHGDGPESLPDCLTQEFQWSRSMMNVALGVGGAYWAGLRRTAKARLGFCLLWYPLFGLLMLASVLVPVVALVTQTPFVRVSLGDFYTHFAPSVLTLLCVVLWLRRLAFLRPRTARAVSWEMALFQLVRWPWALIGCAHAVAGRILGREFAFKVTPKGRTGAAQMPFRVIAPYLALSLISSAPFVLGVPTGAAHGYRTLALVNVALYLLAAIAVLVLHVAEHPPRHRRAVVRGSVGKAVLIGLVAVTAGVAVLQPAPFAGFAPVQDAEGAVAWPLREPVAGQVVIGVTTDALAKNSTRPWDAGDLVQVNAFERHAEGATGIVQWFADWAHAPRPDLAQLRAIAARGSVPQISWEPWDYSKGLNTAQPEFRLRAISAGRHDAHIRTWARALRSYRGPVLLRFAHEMNGTWYPWGQSSNGNRRGDYRDAWRHVHAIFAAEGATNVRWVWSPVARPLDSLDYPGDDVVDEVGLSGFNGGTALPWTGWRSFESIFDRPLKQLHAVAPHKPVQISEVSSAEHGGDKARWILDMFAYLRRHPGIRSVLWFDLRKQTDWRVASSRDAAAAFAAGLAGRTAVASPRASATPLVSRP</sequence>
<accession>A0AAU7ARR7</accession>
<dbReference type="Pfam" id="PF13632">
    <property type="entry name" value="Glyco_trans_2_3"/>
    <property type="match status" value="1"/>
</dbReference>
<feature type="transmembrane region" description="Helical" evidence="11">
    <location>
        <begin position="391"/>
        <end position="414"/>
    </location>
</feature>
<feature type="transmembrane region" description="Helical" evidence="11">
    <location>
        <begin position="578"/>
        <end position="596"/>
    </location>
</feature>
<dbReference type="InterPro" id="IPR017853">
    <property type="entry name" value="GH"/>
</dbReference>
<dbReference type="InterPro" id="IPR022790">
    <property type="entry name" value="GH26_dom"/>
</dbReference>
<reference evidence="13" key="1">
    <citation type="submission" date="2022-12" db="EMBL/GenBank/DDBJ databases">
        <title>Paraconexibacter alkalitolerans sp. nov. and Baekduia alba sp. nov., isolated from soil and emended description of the genera Paraconexibacter (Chun et al., 2020) and Baekduia (An et al., 2020).</title>
        <authorList>
            <person name="Vieira S."/>
            <person name="Huber K.J."/>
            <person name="Geppert A."/>
            <person name="Wolf J."/>
            <person name="Neumann-Schaal M."/>
            <person name="Muesken M."/>
            <person name="Overmann J."/>
        </authorList>
    </citation>
    <scope>NUCLEOTIDE SEQUENCE</scope>
    <source>
        <strain evidence="13">AEG42_29</strain>
    </source>
</reference>
<organism evidence="13">
    <name type="scientific">Paraconexibacter sp. AEG42_29</name>
    <dbReference type="NCBI Taxonomy" id="2997339"/>
    <lineage>
        <taxon>Bacteria</taxon>
        <taxon>Bacillati</taxon>
        <taxon>Actinomycetota</taxon>
        <taxon>Thermoleophilia</taxon>
        <taxon>Solirubrobacterales</taxon>
        <taxon>Paraconexibacteraceae</taxon>
        <taxon>Paraconexibacter</taxon>
    </lineage>
</organism>
<keyword evidence="5 9" id="KW-0378">Hydrolase</keyword>
<protein>
    <recommendedName>
        <fullName evidence="12">GH26 domain-containing protein</fullName>
    </recommendedName>
</protein>